<feature type="domain" description="Methylated-DNA-[protein]-cysteine S-methyltransferase DNA binding" evidence="9">
    <location>
        <begin position="82"/>
        <end position="160"/>
    </location>
</feature>
<comment type="catalytic activity">
    <reaction evidence="7 8">
        <text>a 6-O-methyl-2'-deoxyguanosine in DNA + L-cysteinyl-[protein] = S-methyl-L-cysteinyl-[protein] + a 2'-deoxyguanosine in DNA</text>
        <dbReference type="Rhea" id="RHEA:24000"/>
        <dbReference type="Rhea" id="RHEA-COMP:10131"/>
        <dbReference type="Rhea" id="RHEA-COMP:10132"/>
        <dbReference type="Rhea" id="RHEA-COMP:11367"/>
        <dbReference type="Rhea" id="RHEA-COMP:11368"/>
        <dbReference type="ChEBI" id="CHEBI:29950"/>
        <dbReference type="ChEBI" id="CHEBI:82612"/>
        <dbReference type="ChEBI" id="CHEBI:85445"/>
        <dbReference type="ChEBI" id="CHEBI:85448"/>
        <dbReference type="EC" id="2.1.1.63"/>
    </reaction>
</comment>
<comment type="similarity">
    <text evidence="8">Belongs to the MGMT family.</text>
</comment>
<name>A0ABT3NBF6_9BACT</name>
<accession>A0ABT3NBF6</accession>
<dbReference type="SUPFAM" id="SSF46767">
    <property type="entry name" value="Methylated DNA-protein cysteine methyltransferase, C-terminal domain"/>
    <property type="match status" value="1"/>
</dbReference>
<keyword evidence="6 8" id="KW-0234">DNA repair</keyword>
<evidence type="ECO:0000256" key="2">
    <source>
        <dbReference type="ARBA" id="ARBA00022490"/>
    </source>
</evidence>
<keyword evidence="2 8" id="KW-0963">Cytoplasm</keyword>
<comment type="function">
    <text evidence="8">Involved in the cellular defense against the biological effects of O6-methylguanine (O6-MeG) and O4-methylthymine (O4-MeT) in DNA. Repairs the methylated nucleobase in DNA by stoichiometrically transferring the methyl group to a cysteine residue in the enzyme. This is a suicide reaction: the enzyme is irreversibly inactivated.</text>
</comment>
<evidence type="ECO:0000259" key="9">
    <source>
        <dbReference type="Pfam" id="PF01035"/>
    </source>
</evidence>
<dbReference type="CDD" id="cd06445">
    <property type="entry name" value="ATase"/>
    <property type="match status" value="1"/>
</dbReference>
<keyword evidence="5 8" id="KW-0227">DNA damage</keyword>
<evidence type="ECO:0000256" key="5">
    <source>
        <dbReference type="ARBA" id="ARBA00022763"/>
    </source>
</evidence>
<dbReference type="NCBIfam" id="TIGR00589">
    <property type="entry name" value="ogt"/>
    <property type="match status" value="1"/>
</dbReference>
<dbReference type="InterPro" id="IPR036388">
    <property type="entry name" value="WH-like_DNA-bd_sf"/>
</dbReference>
<comment type="catalytic activity">
    <reaction evidence="1 8">
        <text>a 4-O-methyl-thymidine in DNA + L-cysteinyl-[protein] = a thymidine in DNA + S-methyl-L-cysteinyl-[protein]</text>
        <dbReference type="Rhea" id="RHEA:53428"/>
        <dbReference type="Rhea" id="RHEA-COMP:10131"/>
        <dbReference type="Rhea" id="RHEA-COMP:10132"/>
        <dbReference type="Rhea" id="RHEA-COMP:13555"/>
        <dbReference type="Rhea" id="RHEA-COMP:13556"/>
        <dbReference type="ChEBI" id="CHEBI:29950"/>
        <dbReference type="ChEBI" id="CHEBI:82612"/>
        <dbReference type="ChEBI" id="CHEBI:137386"/>
        <dbReference type="ChEBI" id="CHEBI:137387"/>
        <dbReference type="EC" id="2.1.1.63"/>
    </reaction>
</comment>
<sequence length="170" mass="18726">MSYAQAFRGIFFVTALGPVAVFCDTGEKGLKKLLFVNENERAFFSFSPEVSLLKEAKEQLLAYFSGKCMSFDLPLLPEGTLFQQRVWKELRVIPHGETRSYKDIAMALGQPGASRAVGNANGRNPLPLLIPCHRVIAADGGLGGYSSGLFRKRFLLSLETGKTEDGLIHR</sequence>
<evidence type="ECO:0000256" key="8">
    <source>
        <dbReference type="HAMAP-Rule" id="MF_00772"/>
    </source>
</evidence>
<dbReference type="InterPro" id="IPR008332">
    <property type="entry name" value="MethylG_MeTrfase_N"/>
</dbReference>
<dbReference type="EMBL" id="JAPFPW010000015">
    <property type="protein sequence ID" value="MCW7754755.1"/>
    <property type="molecule type" value="Genomic_DNA"/>
</dbReference>
<dbReference type="PROSITE" id="PS00374">
    <property type="entry name" value="MGMT"/>
    <property type="match status" value="1"/>
</dbReference>
<dbReference type="PANTHER" id="PTHR10815">
    <property type="entry name" value="METHYLATED-DNA--PROTEIN-CYSTEINE METHYLTRANSFERASE"/>
    <property type="match status" value="1"/>
</dbReference>
<dbReference type="Proteomes" id="UP001209681">
    <property type="component" value="Unassembled WGS sequence"/>
</dbReference>
<dbReference type="InterPro" id="IPR014048">
    <property type="entry name" value="MethylDNA_cys_MeTrfase_DNA-bd"/>
</dbReference>
<organism evidence="11 12">
    <name type="scientific">Desulfobotulus pelophilus</name>
    <dbReference type="NCBI Taxonomy" id="2823377"/>
    <lineage>
        <taxon>Bacteria</taxon>
        <taxon>Pseudomonadati</taxon>
        <taxon>Thermodesulfobacteriota</taxon>
        <taxon>Desulfobacteria</taxon>
        <taxon>Desulfobacterales</taxon>
        <taxon>Desulfobacteraceae</taxon>
        <taxon>Desulfobotulus</taxon>
    </lineage>
</organism>
<dbReference type="HAMAP" id="MF_00772">
    <property type="entry name" value="OGT"/>
    <property type="match status" value="1"/>
</dbReference>
<evidence type="ECO:0000256" key="4">
    <source>
        <dbReference type="ARBA" id="ARBA00022679"/>
    </source>
</evidence>
<evidence type="ECO:0000256" key="7">
    <source>
        <dbReference type="ARBA" id="ARBA00049348"/>
    </source>
</evidence>
<dbReference type="GO" id="GO:0003908">
    <property type="term" value="F:methylated-DNA-[protein]-cysteine S-methyltransferase activity"/>
    <property type="evidence" value="ECO:0007669"/>
    <property type="project" value="UniProtKB-EC"/>
</dbReference>
<keyword evidence="12" id="KW-1185">Reference proteome</keyword>
<gene>
    <name evidence="11" type="ORF">OOT00_12260</name>
</gene>
<comment type="miscellaneous">
    <text evidence="8">This enzyme catalyzes only one turnover and therefore is not strictly catalytic. According to one definition, an enzyme is a biocatalyst that acts repeatedly and over many reaction cycles.</text>
</comment>
<dbReference type="SUPFAM" id="SSF53155">
    <property type="entry name" value="Methylated DNA-protein cysteine methyltransferase domain"/>
    <property type="match status" value="1"/>
</dbReference>
<evidence type="ECO:0000313" key="12">
    <source>
        <dbReference type="Proteomes" id="UP001209681"/>
    </source>
</evidence>
<dbReference type="Gene3D" id="3.30.160.70">
    <property type="entry name" value="Methylated DNA-protein cysteine methyltransferase domain"/>
    <property type="match status" value="1"/>
</dbReference>
<dbReference type="InterPro" id="IPR036631">
    <property type="entry name" value="MGMT_N_sf"/>
</dbReference>
<comment type="caution">
    <text evidence="11">The sequence shown here is derived from an EMBL/GenBank/DDBJ whole genome shotgun (WGS) entry which is preliminary data.</text>
</comment>
<feature type="active site" description="Nucleophile; methyl group acceptor" evidence="8">
    <location>
        <position position="132"/>
    </location>
</feature>
<dbReference type="InterPro" id="IPR001497">
    <property type="entry name" value="MethylDNA_cys_MeTrfase_AS"/>
</dbReference>
<keyword evidence="3 8" id="KW-0489">Methyltransferase</keyword>
<dbReference type="Pfam" id="PF01035">
    <property type="entry name" value="DNA_binding_1"/>
    <property type="match status" value="1"/>
</dbReference>
<evidence type="ECO:0000256" key="6">
    <source>
        <dbReference type="ARBA" id="ARBA00023204"/>
    </source>
</evidence>
<evidence type="ECO:0000256" key="3">
    <source>
        <dbReference type="ARBA" id="ARBA00022603"/>
    </source>
</evidence>
<evidence type="ECO:0000313" key="11">
    <source>
        <dbReference type="EMBL" id="MCW7754755.1"/>
    </source>
</evidence>
<proteinExistence type="inferred from homology"/>
<dbReference type="Pfam" id="PF02870">
    <property type="entry name" value="Methyltransf_1N"/>
    <property type="match status" value="1"/>
</dbReference>
<dbReference type="InterPro" id="IPR036217">
    <property type="entry name" value="MethylDNA_cys_MeTrfase_DNAb"/>
</dbReference>
<dbReference type="GO" id="GO:0032259">
    <property type="term" value="P:methylation"/>
    <property type="evidence" value="ECO:0007669"/>
    <property type="project" value="UniProtKB-KW"/>
</dbReference>
<dbReference type="InterPro" id="IPR023546">
    <property type="entry name" value="MGMT"/>
</dbReference>
<dbReference type="PANTHER" id="PTHR10815:SF13">
    <property type="entry name" value="METHYLATED-DNA--PROTEIN-CYSTEINE METHYLTRANSFERASE"/>
    <property type="match status" value="1"/>
</dbReference>
<evidence type="ECO:0000256" key="1">
    <source>
        <dbReference type="ARBA" id="ARBA00001286"/>
    </source>
</evidence>
<dbReference type="EC" id="2.1.1.63" evidence="8"/>
<keyword evidence="4 8" id="KW-0808">Transferase</keyword>
<reference evidence="11 12" key="1">
    <citation type="submission" date="2022-11" db="EMBL/GenBank/DDBJ databases">
        <title>Desulfobotulus tamanensis H1 sp. nov. - anaerobic, alkaliphilic, sulphate reducing bacterium isolated from terrestrial mud volcano.</title>
        <authorList>
            <person name="Frolova A."/>
            <person name="Merkel A.Y."/>
            <person name="Slobodkin A.I."/>
        </authorList>
    </citation>
    <scope>NUCLEOTIDE SEQUENCE [LARGE SCALE GENOMIC DNA]</scope>
    <source>
        <strain evidence="11 12">H1</strain>
    </source>
</reference>
<dbReference type="RefSeq" id="WP_265425668.1">
    <property type="nucleotide sequence ID" value="NZ_JAPFPW010000015.1"/>
</dbReference>
<protein>
    <recommendedName>
        <fullName evidence="8">Methylated-DNA--protein-cysteine methyltransferase</fullName>
        <ecNumber evidence="8">2.1.1.63</ecNumber>
    </recommendedName>
    <alternativeName>
        <fullName evidence="8">6-O-methylguanine-DNA methyltransferase</fullName>
        <shortName evidence="8">MGMT</shortName>
    </alternativeName>
    <alternativeName>
        <fullName evidence="8">O-6-methylguanine-DNA-alkyltransferase</fullName>
    </alternativeName>
</protein>
<feature type="domain" description="Methylguanine DNA methyltransferase ribonuclease-like" evidence="10">
    <location>
        <begin position="14"/>
        <end position="76"/>
    </location>
</feature>
<evidence type="ECO:0000259" key="10">
    <source>
        <dbReference type="Pfam" id="PF02870"/>
    </source>
</evidence>
<comment type="subcellular location">
    <subcellularLocation>
        <location evidence="8">Cytoplasm</location>
    </subcellularLocation>
</comment>
<dbReference type="Gene3D" id="1.10.10.10">
    <property type="entry name" value="Winged helix-like DNA-binding domain superfamily/Winged helix DNA-binding domain"/>
    <property type="match status" value="1"/>
</dbReference>